<dbReference type="InterPro" id="IPR022191">
    <property type="entry name" value="DUF3717"/>
</dbReference>
<keyword evidence="1" id="KW-0614">Plasmid</keyword>
<proteinExistence type="predicted"/>
<sequence>MTRLAIEKIERAINIWRARFPAPEGPNECPTLCPEARALADVYAVMIVERKLEIAVSMLTAVQLAALQGALNLPNS</sequence>
<reference evidence="1" key="1">
    <citation type="submission" date="2013-07" db="EMBL/GenBank/DDBJ databases">
        <title>Complete sequence of a native Burkholderia pseudomallei plasmid.</title>
        <authorList>
            <person name="Stone J.K."/>
            <person name="Bollig M.C."/>
            <person name="Gibbons H.S."/>
            <person name="Mayo M."/>
            <person name="Currie B.J."/>
            <person name="Keim P."/>
            <person name="Tuanyok A."/>
        </authorList>
    </citation>
    <scope>NUCLEOTIDE SEQUENCE</scope>
    <source>
        <strain evidence="1">MSHR1950</strain>
        <plasmid evidence="1">pBPSE01</plasmid>
    </source>
</reference>
<name>A0A0C5B292_BURPE</name>
<evidence type="ECO:0000313" key="1">
    <source>
        <dbReference type="EMBL" id="AJL34915.1"/>
    </source>
</evidence>
<evidence type="ECO:0008006" key="2">
    <source>
        <dbReference type="Google" id="ProtNLM"/>
    </source>
</evidence>
<dbReference type="AlphaFoldDB" id="A0A0C5B292"/>
<dbReference type="Pfam" id="PF12512">
    <property type="entry name" value="DUF3717"/>
    <property type="match status" value="1"/>
</dbReference>
<organism evidence="1">
    <name type="scientific">Burkholderia pseudomallei</name>
    <name type="common">Pseudomonas pseudomallei</name>
    <dbReference type="NCBI Taxonomy" id="28450"/>
    <lineage>
        <taxon>Bacteria</taxon>
        <taxon>Pseudomonadati</taxon>
        <taxon>Pseudomonadota</taxon>
        <taxon>Betaproteobacteria</taxon>
        <taxon>Burkholderiales</taxon>
        <taxon>Burkholderiaceae</taxon>
        <taxon>Burkholderia</taxon>
        <taxon>pseudomallei group</taxon>
    </lineage>
</organism>
<accession>A0A0C5B292</accession>
<geneLocation type="plasmid" evidence="1">
    <name>pBPSE01</name>
</geneLocation>
<dbReference type="EMBL" id="KF418775">
    <property type="protein sequence ID" value="AJL34915.1"/>
    <property type="molecule type" value="Genomic_DNA"/>
</dbReference>
<dbReference type="RefSeq" id="WP_080398251.1">
    <property type="nucleotide sequence ID" value="NZ_KF418775.1"/>
</dbReference>
<protein>
    <recommendedName>
        <fullName evidence="2">DUF3717 domain-containing protein</fullName>
    </recommendedName>
</protein>
<gene>
    <name evidence="1" type="ORF">pBPS032</name>
</gene>